<dbReference type="Proteomes" id="UP001488838">
    <property type="component" value="Unassembled WGS sequence"/>
</dbReference>
<comment type="caution">
    <text evidence="2">The sequence shown here is derived from an EMBL/GenBank/DDBJ whole genome shotgun (WGS) entry which is preliminary data.</text>
</comment>
<protein>
    <recommendedName>
        <fullName evidence="4">Secreted protein</fullName>
    </recommendedName>
</protein>
<feature type="signal peptide" evidence="1">
    <location>
        <begin position="1"/>
        <end position="20"/>
    </location>
</feature>
<evidence type="ECO:0000313" key="2">
    <source>
        <dbReference type="EMBL" id="KAK7808090.1"/>
    </source>
</evidence>
<keyword evidence="1" id="KW-0732">Signal</keyword>
<feature type="chain" id="PRO_5043676428" description="Secreted protein" evidence="1">
    <location>
        <begin position="21"/>
        <end position="87"/>
    </location>
</feature>
<proteinExistence type="predicted"/>
<sequence length="87" mass="9626">MALLVRKAAPLLLYFQFCDAPAPPDPVGLTPPRPTPQEEVTRRIAASILLLTAGERQGNFRMPAHGVLLSEAWNLFPPDFWFRGGRG</sequence>
<organism evidence="2 3">
    <name type="scientific">Myodes glareolus</name>
    <name type="common">Bank vole</name>
    <name type="synonym">Clethrionomys glareolus</name>
    <dbReference type="NCBI Taxonomy" id="447135"/>
    <lineage>
        <taxon>Eukaryota</taxon>
        <taxon>Metazoa</taxon>
        <taxon>Chordata</taxon>
        <taxon>Craniata</taxon>
        <taxon>Vertebrata</taxon>
        <taxon>Euteleostomi</taxon>
        <taxon>Mammalia</taxon>
        <taxon>Eutheria</taxon>
        <taxon>Euarchontoglires</taxon>
        <taxon>Glires</taxon>
        <taxon>Rodentia</taxon>
        <taxon>Myomorpha</taxon>
        <taxon>Muroidea</taxon>
        <taxon>Cricetidae</taxon>
        <taxon>Arvicolinae</taxon>
        <taxon>Myodes</taxon>
    </lineage>
</organism>
<gene>
    <name evidence="2" type="ORF">U0070_009404</name>
</gene>
<evidence type="ECO:0000256" key="1">
    <source>
        <dbReference type="SAM" id="SignalP"/>
    </source>
</evidence>
<evidence type="ECO:0000313" key="3">
    <source>
        <dbReference type="Proteomes" id="UP001488838"/>
    </source>
</evidence>
<keyword evidence="3" id="KW-1185">Reference proteome</keyword>
<accession>A0AAW0I1C8</accession>
<dbReference type="EMBL" id="JBBHLL010000248">
    <property type="protein sequence ID" value="KAK7808090.1"/>
    <property type="molecule type" value="Genomic_DNA"/>
</dbReference>
<name>A0AAW0I1C8_MYOGA</name>
<evidence type="ECO:0008006" key="4">
    <source>
        <dbReference type="Google" id="ProtNLM"/>
    </source>
</evidence>
<reference evidence="2 3" key="1">
    <citation type="journal article" date="2023" name="bioRxiv">
        <title>Conserved and derived expression patterns and positive selection on dental genes reveal complex evolutionary context of ever-growing rodent molars.</title>
        <authorList>
            <person name="Calamari Z.T."/>
            <person name="Song A."/>
            <person name="Cohen E."/>
            <person name="Akter M."/>
            <person name="Roy R.D."/>
            <person name="Hallikas O."/>
            <person name="Christensen M.M."/>
            <person name="Li P."/>
            <person name="Marangoni P."/>
            <person name="Jernvall J."/>
            <person name="Klein O.D."/>
        </authorList>
    </citation>
    <scope>NUCLEOTIDE SEQUENCE [LARGE SCALE GENOMIC DNA]</scope>
    <source>
        <strain evidence="2">V071</strain>
    </source>
</reference>
<dbReference type="AlphaFoldDB" id="A0AAW0I1C8"/>